<protein>
    <submittedName>
        <fullName evidence="3">Uncharacterized protein</fullName>
    </submittedName>
</protein>
<gene>
    <name evidence="3" type="ORF">HU200_007070</name>
</gene>
<dbReference type="Proteomes" id="UP000636709">
    <property type="component" value="Unassembled WGS sequence"/>
</dbReference>
<proteinExistence type="predicted"/>
<keyword evidence="4" id="KW-1185">Reference proteome</keyword>
<feature type="coiled-coil region" evidence="1">
    <location>
        <begin position="85"/>
        <end position="156"/>
    </location>
</feature>
<feature type="compositionally biased region" description="Basic and acidic residues" evidence="2">
    <location>
        <begin position="26"/>
        <end position="36"/>
    </location>
</feature>
<evidence type="ECO:0000256" key="2">
    <source>
        <dbReference type="SAM" id="MobiDB-lite"/>
    </source>
</evidence>
<evidence type="ECO:0000313" key="4">
    <source>
        <dbReference type="Proteomes" id="UP000636709"/>
    </source>
</evidence>
<accession>A0A835KRC1</accession>
<sequence>MASSPTSALSSMEVMLDALMQRGIGKPKEQKPKEEEPPALPARPTGRGRLPSLHKPTATAPWIIKPPLLSPLPPPPEEDDEMKHLVNLELERRAATAEEELKQKKKEMRHKEDLITTLRQQVEHYESQLSECEVRMKSVEEELQKQIASLQMAQTARGRRGGPMTTSQCHQESSRAYLAPSQPSARWQHRACEPDIVSVRESSFQVNELAKEFERESEAFDINARTVVEAKQSPSRVKSVDELNTLRRQFVRWKKDYEARLKKTNTELRRIVHTEKNHGDSHNHHQRWGWWRIKTTKCRAPKCFSFKLPSTKLCSSCFRCCC</sequence>
<dbReference type="OrthoDB" id="683848at2759"/>
<evidence type="ECO:0000313" key="3">
    <source>
        <dbReference type="EMBL" id="KAF8768966.1"/>
    </source>
</evidence>
<evidence type="ECO:0000256" key="1">
    <source>
        <dbReference type="SAM" id="Coils"/>
    </source>
</evidence>
<organism evidence="3 4">
    <name type="scientific">Digitaria exilis</name>
    <dbReference type="NCBI Taxonomy" id="1010633"/>
    <lineage>
        <taxon>Eukaryota</taxon>
        <taxon>Viridiplantae</taxon>
        <taxon>Streptophyta</taxon>
        <taxon>Embryophyta</taxon>
        <taxon>Tracheophyta</taxon>
        <taxon>Spermatophyta</taxon>
        <taxon>Magnoliopsida</taxon>
        <taxon>Liliopsida</taxon>
        <taxon>Poales</taxon>
        <taxon>Poaceae</taxon>
        <taxon>PACMAD clade</taxon>
        <taxon>Panicoideae</taxon>
        <taxon>Panicodae</taxon>
        <taxon>Paniceae</taxon>
        <taxon>Anthephorinae</taxon>
        <taxon>Digitaria</taxon>
    </lineage>
</organism>
<name>A0A835KRC1_9POAL</name>
<reference evidence="3" key="1">
    <citation type="submission" date="2020-07" db="EMBL/GenBank/DDBJ databases">
        <title>Genome sequence and genetic diversity analysis of an under-domesticated orphan crop, white fonio (Digitaria exilis).</title>
        <authorList>
            <person name="Bennetzen J.L."/>
            <person name="Chen S."/>
            <person name="Ma X."/>
            <person name="Wang X."/>
            <person name="Yssel A.E.J."/>
            <person name="Chaluvadi S.R."/>
            <person name="Johnson M."/>
            <person name="Gangashetty P."/>
            <person name="Hamidou F."/>
            <person name="Sanogo M.D."/>
            <person name="Zwaenepoel A."/>
            <person name="Wallace J."/>
            <person name="Van De Peer Y."/>
            <person name="Van Deynze A."/>
        </authorList>
    </citation>
    <scope>NUCLEOTIDE SEQUENCE</scope>
    <source>
        <tissue evidence="3">Leaves</tissue>
    </source>
</reference>
<comment type="caution">
    <text evidence="3">The sequence shown here is derived from an EMBL/GenBank/DDBJ whole genome shotgun (WGS) entry which is preliminary data.</text>
</comment>
<feature type="region of interest" description="Disordered" evidence="2">
    <location>
        <begin position="1"/>
        <end position="80"/>
    </location>
</feature>
<feature type="compositionally biased region" description="Polar residues" evidence="2">
    <location>
        <begin position="1"/>
        <end position="10"/>
    </location>
</feature>
<dbReference type="AlphaFoldDB" id="A0A835KRC1"/>
<dbReference type="EMBL" id="JACEFO010000490">
    <property type="protein sequence ID" value="KAF8768966.1"/>
    <property type="molecule type" value="Genomic_DNA"/>
</dbReference>
<keyword evidence="1" id="KW-0175">Coiled coil</keyword>